<dbReference type="EMBL" id="CADCTE010000067">
    <property type="protein sequence ID" value="CAA9230837.1"/>
    <property type="molecule type" value="Genomic_DNA"/>
</dbReference>
<name>A0A6J4HQQ6_9MICC</name>
<evidence type="ECO:0000313" key="1">
    <source>
        <dbReference type="EMBL" id="CAA9230837.1"/>
    </source>
</evidence>
<dbReference type="AlphaFoldDB" id="A0A6J4HQQ6"/>
<protein>
    <submittedName>
        <fullName evidence="1">Uncharacterized protein</fullName>
    </submittedName>
</protein>
<sequence length="41" mass="4256">MGFSLLAGLPLELLAAVSVTFNLINLCGFPAGPRSRGSDYS</sequence>
<accession>A0A6J4HQQ6</accession>
<reference evidence="1" key="1">
    <citation type="submission" date="2020-02" db="EMBL/GenBank/DDBJ databases">
        <authorList>
            <person name="Meier V. D."/>
        </authorList>
    </citation>
    <scope>NUCLEOTIDE SEQUENCE</scope>
    <source>
        <strain evidence="1">AVDCRST_MAG83</strain>
    </source>
</reference>
<proteinExistence type="predicted"/>
<gene>
    <name evidence="1" type="ORF">AVDCRST_MAG83-1139</name>
</gene>
<organism evidence="1">
    <name type="scientific">uncultured Arthrobacter sp</name>
    <dbReference type="NCBI Taxonomy" id="114050"/>
    <lineage>
        <taxon>Bacteria</taxon>
        <taxon>Bacillati</taxon>
        <taxon>Actinomycetota</taxon>
        <taxon>Actinomycetes</taxon>
        <taxon>Micrococcales</taxon>
        <taxon>Micrococcaceae</taxon>
        <taxon>Arthrobacter</taxon>
        <taxon>environmental samples</taxon>
    </lineage>
</organism>